<gene>
    <name evidence="2" type="ORF">COY52_01155</name>
</gene>
<dbReference type="InterPro" id="IPR002347">
    <property type="entry name" value="SDR_fam"/>
</dbReference>
<dbReference type="PANTHER" id="PTHR42760:SF105">
    <property type="entry name" value="SORBITOL-6-PHOSPHATE 2-DEHYDROGENASE"/>
    <property type="match status" value="1"/>
</dbReference>
<evidence type="ECO:0000313" key="3">
    <source>
        <dbReference type="Proteomes" id="UP000229307"/>
    </source>
</evidence>
<comment type="caution">
    <text evidence="2">The sequence shown here is derived from an EMBL/GenBank/DDBJ whole genome shotgun (WGS) entry which is preliminary data.</text>
</comment>
<accession>A0A2M7SFN7</accession>
<dbReference type="NCBIfam" id="NF005559">
    <property type="entry name" value="PRK07231.1"/>
    <property type="match status" value="1"/>
</dbReference>
<dbReference type="GO" id="GO:0009010">
    <property type="term" value="F:sorbitol-6-phosphate 2-dehydrogenase activity"/>
    <property type="evidence" value="ECO:0007669"/>
    <property type="project" value="UniProtKB-EC"/>
</dbReference>
<sequence>MQRLKDKIALVTGAGQGIGKAIALRFAQEGADVIVNDVSLETARKAADEIEKTGRRSLAVRADVSISGEVGGMKQAVEKKFGPVLDILVNNAGIAKILPFTDTTEEIWDKIIGVNLKGTFLCCRAFTPWMIERRYGKIINMSSKSGKSANAWFAAYCASKFAVIGLTQSLALDLAPYKINVNAVCPGIVFTPHWDELQKQYAVKRGMPAEKVREYLAGKIPLGRAQTPEDVASVALFLASDRSSYMTGQAVNVTGGQEMR</sequence>
<dbReference type="InterPro" id="IPR020904">
    <property type="entry name" value="Sc_DH/Rdtase_CS"/>
</dbReference>
<dbReference type="PROSITE" id="PS00061">
    <property type="entry name" value="ADH_SHORT"/>
    <property type="match status" value="1"/>
</dbReference>
<dbReference type="Gene3D" id="3.40.50.720">
    <property type="entry name" value="NAD(P)-binding Rossmann-like Domain"/>
    <property type="match status" value="1"/>
</dbReference>
<comment type="similarity">
    <text evidence="1">Belongs to the short-chain dehydrogenases/reductases (SDR) family.</text>
</comment>
<dbReference type="Pfam" id="PF13561">
    <property type="entry name" value="adh_short_C2"/>
    <property type="match status" value="1"/>
</dbReference>
<dbReference type="EC" id="1.1.1.140" evidence="2"/>
<evidence type="ECO:0000256" key="1">
    <source>
        <dbReference type="ARBA" id="ARBA00006484"/>
    </source>
</evidence>
<dbReference type="PRINTS" id="PR00081">
    <property type="entry name" value="GDHRDH"/>
</dbReference>
<reference evidence="3" key="1">
    <citation type="submission" date="2017-09" db="EMBL/GenBank/DDBJ databases">
        <title>Depth-based differentiation of microbial function through sediment-hosted aquifers and enrichment of novel symbionts in the deep terrestrial subsurface.</title>
        <authorList>
            <person name="Probst A.J."/>
            <person name="Ladd B."/>
            <person name="Jarett J.K."/>
            <person name="Geller-Mcgrath D.E."/>
            <person name="Sieber C.M.K."/>
            <person name="Emerson J.B."/>
            <person name="Anantharaman K."/>
            <person name="Thomas B.C."/>
            <person name="Malmstrom R."/>
            <person name="Stieglmeier M."/>
            <person name="Klingl A."/>
            <person name="Woyke T."/>
            <person name="Ryan C.M."/>
            <person name="Banfield J.F."/>
        </authorList>
    </citation>
    <scope>NUCLEOTIDE SEQUENCE [LARGE SCALE GENOMIC DNA]</scope>
</reference>
<dbReference type="PANTHER" id="PTHR42760">
    <property type="entry name" value="SHORT-CHAIN DEHYDROGENASES/REDUCTASES FAMILY MEMBER"/>
    <property type="match status" value="1"/>
</dbReference>
<dbReference type="Proteomes" id="UP000229307">
    <property type="component" value="Unassembled WGS sequence"/>
</dbReference>
<dbReference type="SUPFAM" id="SSF51735">
    <property type="entry name" value="NAD(P)-binding Rossmann-fold domains"/>
    <property type="match status" value="1"/>
</dbReference>
<keyword evidence="2" id="KW-0560">Oxidoreductase</keyword>
<dbReference type="EMBL" id="PFMR01000036">
    <property type="protein sequence ID" value="PIZ18103.1"/>
    <property type="molecule type" value="Genomic_DNA"/>
</dbReference>
<evidence type="ECO:0000313" key="2">
    <source>
        <dbReference type="EMBL" id="PIZ18103.1"/>
    </source>
</evidence>
<dbReference type="AlphaFoldDB" id="A0A2M7SFN7"/>
<organism evidence="2 3">
    <name type="scientific">Candidatus Desantisbacteria bacterium CG_4_10_14_0_8_um_filter_48_22</name>
    <dbReference type="NCBI Taxonomy" id="1974543"/>
    <lineage>
        <taxon>Bacteria</taxon>
        <taxon>Candidatus Desantisiibacteriota</taxon>
    </lineage>
</organism>
<name>A0A2M7SFN7_9BACT</name>
<proteinExistence type="inferred from homology"/>
<dbReference type="FunFam" id="3.40.50.720:FF:000084">
    <property type="entry name" value="Short-chain dehydrogenase reductase"/>
    <property type="match status" value="1"/>
</dbReference>
<dbReference type="InterPro" id="IPR036291">
    <property type="entry name" value="NAD(P)-bd_dom_sf"/>
</dbReference>
<dbReference type="PRINTS" id="PR00080">
    <property type="entry name" value="SDRFAMILY"/>
</dbReference>
<protein>
    <submittedName>
        <fullName evidence="2">Sorbitol-6-phosphate 2-dehydrogenase</fullName>
        <ecNumber evidence="2">1.1.1.140</ecNumber>
    </submittedName>
</protein>